<feature type="transmembrane region" description="Helical" evidence="6">
    <location>
        <begin position="59"/>
        <end position="88"/>
    </location>
</feature>
<feature type="domain" description="Cytochrome C biogenesis protein transmembrane" evidence="7">
    <location>
        <begin position="13"/>
        <end position="224"/>
    </location>
</feature>
<keyword evidence="5 6" id="KW-0472">Membrane</keyword>
<evidence type="ECO:0000313" key="10">
    <source>
        <dbReference type="Proteomes" id="UP000032604"/>
    </source>
</evidence>
<keyword evidence="3 6" id="KW-0812">Transmembrane</keyword>
<evidence type="ECO:0000256" key="1">
    <source>
        <dbReference type="ARBA" id="ARBA00004141"/>
    </source>
</evidence>
<dbReference type="Proteomes" id="UP000032604">
    <property type="component" value="Chromosome"/>
</dbReference>
<evidence type="ECO:0000256" key="2">
    <source>
        <dbReference type="ARBA" id="ARBA00006143"/>
    </source>
</evidence>
<dbReference type="KEGG" id="cmh:VO01_02630"/>
<evidence type="ECO:0000313" key="8">
    <source>
        <dbReference type="EMBL" id="AJW78162.1"/>
    </source>
</evidence>
<dbReference type="PANTHER" id="PTHR31272">
    <property type="entry name" value="CYTOCHROME C-TYPE BIOGENESIS PROTEIN HI_1454-RELATED"/>
    <property type="match status" value="1"/>
</dbReference>
<comment type="subcellular location">
    <subcellularLocation>
        <location evidence="1">Membrane</location>
        <topology evidence="1">Multi-pass membrane protein</topology>
    </subcellularLocation>
</comment>
<sequence>MDQIQSVLSGQLLVAVPLALLAGLVSFASPCVLPLVPGYLGYIGGMAEAKGGSATRRRLLIGTALFVLGFSAVFIVTTLVSATAGFWLMRWQDVITRILGVVLIVMGLVFTGRLGFLQRQVKSSWRPATGLAGAPLLGVVFGIGWAPCIGPTLAVVISMSLTSADAGRGVLLGVAYCIGLGVPFLLVALGLGWMTRTVGFLRRHIRTVNLVGGALLVVTGVLMVSGLWSAWMLQLQGVIATYVPAI</sequence>
<feature type="transmembrane region" description="Helical" evidence="6">
    <location>
        <begin position="136"/>
        <end position="161"/>
    </location>
</feature>
<gene>
    <name evidence="9" type="ORF">DZF93_02295</name>
    <name evidence="8" type="ORF">VO01_02630</name>
</gene>
<dbReference type="AlphaFoldDB" id="A0A0D5CG00"/>
<dbReference type="InterPro" id="IPR003834">
    <property type="entry name" value="Cyt_c_assmbl_TM_dom"/>
</dbReference>
<evidence type="ECO:0000256" key="3">
    <source>
        <dbReference type="ARBA" id="ARBA00022692"/>
    </source>
</evidence>
<dbReference type="Pfam" id="PF02683">
    <property type="entry name" value="DsbD_TM"/>
    <property type="match status" value="1"/>
</dbReference>
<feature type="transmembrane region" description="Helical" evidence="6">
    <location>
        <begin position="94"/>
        <end position="116"/>
    </location>
</feature>
<name>A0A0D5CG00_9MICO</name>
<reference evidence="8 10" key="1">
    <citation type="journal article" date="2015" name="Genome Announc.">
        <title>Complete Genome Sequence of Clavibacter michiganensis subsp. insidiosus R1-1 Using PacBio Single-Molecule Real-Time Technology.</title>
        <authorList>
            <person name="Lu Y."/>
            <person name="Samac D.A."/>
            <person name="Glazebrook J."/>
            <person name="Ishimaru C.A."/>
        </authorList>
    </citation>
    <scope>NUCLEOTIDE SEQUENCE [LARGE SCALE GENOMIC DNA]</scope>
    <source>
        <strain evidence="8 10">R1-1</strain>
    </source>
</reference>
<accession>A0A0D5CG00</accession>
<dbReference type="RefSeq" id="WP_045526654.1">
    <property type="nucleotide sequence ID" value="NZ_CP011043.1"/>
</dbReference>
<evidence type="ECO:0000256" key="5">
    <source>
        <dbReference type="ARBA" id="ARBA00023136"/>
    </source>
</evidence>
<feature type="transmembrane region" description="Helical" evidence="6">
    <location>
        <begin position="173"/>
        <end position="195"/>
    </location>
</feature>
<dbReference type="PANTHER" id="PTHR31272:SF4">
    <property type="entry name" value="CYTOCHROME C-TYPE BIOGENESIS PROTEIN HI_1454-RELATED"/>
    <property type="match status" value="1"/>
</dbReference>
<evidence type="ECO:0000259" key="7">
    <source>
        <dbReference type="Pfam" id="PF02683"/>
    </source>
</evidence>
<comment type="similarity">
    <text evidence="2">Belongs to the DsbD family.</text>
</comment>
<dbReference type="InterPro" id="IPR051790">
    <property type="entry name" value="Cytochrome_c-biogenesis_DsbD"/>
</dbReference>
<dbReference type="HOGENOM" id="CLU_053225_2_1_11"/>
<reference evidence="9 11" key="2">
    <citation type="submission" date="2018-08" db="EMBL/GenBank/DDBJ databases">
        <title>Genome Sequence of Clavibacter michiganensis Subspecies type strains, and the Atypical Peach-Colored Strains Isolated from Tomato.</title>
        <authorList>
            <person name="Osdaghi E."/>
            <person name="Portier P."/>
            <person name="Briand M."/>
            <person name="Jacques M.-A."/>
        </authorList>
    </citation>
    <scope>NUCLEOTIDE SEQUENCE [LARGE SCALE GENOMIC DNA]</scope>
    <source>
        <strain evidence="9 11">CFBP 6488</strain>
    </source>
</reference>
<dbReference type="GO" id="GO:0017004">
    <property type="term" value="P:cytochrome complex assembly"/>
    <property type="evidence" value="ECO:0007669"/>
    <property type="project" value="InterPro"/>
</dbReference>
<dbReference type="EMBL" id="QWEA01000039">
    <property type="protein sequence ID" value="RIJ44575.1"/>
    <property type="molecule type" value="Genomic_DNA"/>
</dbReference>
<dbReference type="GO" id="GO:0016020">
    <property type="term" value="C:membrane"/>
    <property type="evidence" value="ECO:0007669"/>
    <property type="project" value="UniProtKB-SubCell"/>
</dbReference>
<protein>
    <submittedName>
        <fullName evidence="8 9">Cytochrome C biogenesis protein</fullName>
    </submittedName>
</protein>
<dbReference type="OrthoDB" id="9803065at2"/>
<dbReference type="EMBL" id="CP011043">
    <property type="protein sequence ID" value="AJW78162.1"/>
    <property type="molecule type" value="Genomic_DNA"/>
</dbReference>
<evidence type="ECO:0000256" key="6">
    <source>
        <dbReference type="SAM" id="Phobius"/>
    </source>
</evidence>
<proteinExistence type="inferred from homology"/>
<evidence type="ECO:0000313" key="11">
    <source>
        <dbReference type="Proteomes" id="UP000266634"/>
    </source>
</evidence>
<dbReference type="PATRIC" id="fig|33014.5.peg.554"/>
<keyword evidence="4 6" id="KW-1133">Transmembrane helix</keyword>
<feature type="transmembrane region" description="Helical" evidence="6">
    <location>
        <begin position="12"/>
        <end position="38"/>
    </location>
</feature>
<evidence type="ECO:0000256" key="4">
    <source>
        <dbReference type="ARBA" id="ARBA00022989"/>
    </source>
</evidence>
<dbReference type="Proteomes" id="UP000266634">
    <property type="component" value="Unassembled WGS sequence"/>
</dbReference>
<feature type="transmembrane region" description="Helical" evidence="6">
    <location>
        <begin position="207"/>
        <end position="228"/>
    </location>
</feature>
<organism evidence="8 10">
    <name type="scientific">Clavibacter michiganensis subsp. insidiosus</name>
    <dbReference type="NCBI Taxonomy" id="33014"/>
    <lineage>
        <taxon>Bacteria</taxon>
        <taxon>Bacillati</taxon>
        <taxon>Actinomycetota</taxon>
        <taxon>Actinomycetes</taxon>
        <taxon>Micrococcales</taxon>
        <taxon>Microbacteriaceae</taxon>
        <taxon>Clavibacter</taxon>
    </lineage>
</organism>
<evidence type="ECO:0000313" key="9">
    <source>
        <dbReference type="EMBL" id="RIJ44575.1"/>
    </source>
</evidence>